<comment type="function">
    <text evidence="3">Stores iron in a soluble, non-toxic, readily available form. Important for iron homeostasis. Iron is taken up in the ferrous form and deposited as ferric hydroxides after oxidation. Also plays a role in delivery of iron to cells. Mediates iron uptake in capsule cells of the developing kidney. Delivery to lysosomes by the cargo receptor NCOA4 for autophagic degradation and release or iron.</text>
</comment>
<proteinExistence type="predicted"/>
<dbReference type="GO" id="GO:0006826">
    <property type="term" value="P:iron ion transport"/>
    <property type="evidence" value="ECO:0007669"/>
    <property type="project" value="InterPro"/>
</dbReference>
<dbReference type="PANTHER" id="PTHR11431:SF47">
    <property type="entry name" value="FERRITIN LIGHT CHAIN"/>
    <property type="match status" value="1"/>
</dbReference>
<keyword evidence="6" id="KW-1185">Reference proteome</keyword>
<dbReference type="GO" id="GO:0006879">
    <property type="term" value="P:intracellular iron ion homeostasis"/>
    <property type="evidence" value="ECO:0007669"/>
    <property type="project" value="InterPro"/>
</dbReference>
<dbReference type="AlphaFoldDB" id="L5M3S1"/>
<comment type="subunit">
    <text evidence="4">Oligomer of 24 subunits. There are two types of subunits: L (light) chain and H (heavy) chain. The major chain can be light or heavy, depending on the species and tissue type. The functional molecule forms a roughly spherical shell with a diameter of 12 nm and contains a central cavity into which the insoluble mineral iron core is deposited. Interacts with NCOA4.</text>
</comment>
<evidence type="ECO:0000313" key="5">
    <source>
        <dbReference type="EMBL" id="ELK33309.1"/>
    </source>
</evidence>
<dbReference type="PANTHER" id="PTHR11431">
    <property type="entry name" value="FERRITIN"/>
    <property type="match status" value="1"/>
</dbReference>
<name>L5M3S1_MYODS</name>
<dbReference type="InterPro" id="IPR001519">
    <property type="entry name" value="Ferritin"/>
</dbReference>
<dbReference type="GO" id="GO:0008198">
    <property type="term" value="F:ferrous iron binding"/>
    <property type="evidence" value="ECO:0007669"/>
    <property type="project" value="TreeGrafter"/>
</dbReference>
<dbReference type="Gene3D" id="1.20.1260.10">
    <property type="match status" value="1"/>
</dbReference>
<dbReference type="InterPro" id="IPR009078">
    <property type="entry name" value="Ferritin-like_SF"/>
</dbReference>
<dbReference type="Proteomes" id="UP000010556">
    <property type="component" value="Unassembled WGS sequence"/>
</dbReference>
<reference evidence="6" key="1">
    <citation type="journal article" date="2013" name="Science">
        <title>Comparative analysis of bat genomes provides insight into the evolution of flight and immunity.</title>
        <authorList>
            <person name="Zhang G."/>
            <person name="Cowled C."/>
            <person name="Shi Z."/>
            <person name="Huang Z."/>
            <person name="Bishop-Lilly K.A."/>
            <person name="Fang X."/>
            <person name="Wynne J.W."/>
            <person name="Xiong Z."/>
            <person name="Baker M.L."/>
            <person name="Zhao W."/>
            <person name="Tachedjian M."/>
            <person name="Zhu Y."/>
            <person name="Zhou P."/>
            <person name="Jiang X."/>
            <person name="Ng J."/>
            <person name="Yang L."/>
            <person name="Wu L."/>
            <person name="Xiao J."/>
            <person name="Feng Y."/>
            <person name="Chen Y."/>
            <person name="Sun X."/>
            <person name="Zhang Y."/>
            <person name="Marsh G.A."/>
            <person name="Crameri G."/>
            <person name="Broder C.C."/>
            <person name="Frey K.G."/>
            <person name="Wang L.F."/>
            <person name="Wang J."/>
        </authorList>
    </citation>
    <scope>NUCLEOTIDE SEQUENCE [LARGE SCALE GENOMIC DNA]</scope>
</reference>
<evidence type="ECO:0000256" key="1">
    <source>
        <dbReference type="ARBA" id="ARBA00040044"/>
    </source>
</evidence>
<dbReference type="InterPro" id="IPR012347">
    <property type="entry name" value="Ferritin-like"/>
</dbReference>
<evidence type="ECO:0000256" key="3">
    <source>
        <dbReference type="ARBA" id="ARBA00045578"/>
    </source>
</evidence>
<sequence length="80" mass="8900">MQNCPDGRGVLYQDVLKASREEGDHTQDTMEAAKALERNLNQALWHLRALGSALRDPQLRTSGEPLPGEEVKLIKKMGDT</sequence>
<protein>
    <recommendedName>
        <fullName evidence="1">Ferritin light chain</fullName>
    </recommendedName>
</protein>
<evidence type="ECO:0000256" key="2">
    <source>
        <dbReference type="ARBA" id="ARBA00044942"/>
    </source>
</evidence>
<evidence type="ECO:0000256" key="4">
    <source>
        <dbReference type="ARBA" id="ARBA00047045"/>
    </source>
</evidence>
<evidence type="ECO:0000313" key="6">
    <source>
        <dbReference type="Proteomes" id="UP000010556"/>
    </source>
</evidence>
<dbReference type="SUPFAM" id="SSF47240">
    <property type="entry name" value="Ferritin-like"/>
    <property type="match status" value="1"/>
</dbReference>
<comment type="subcellular location">
    <subcellularLocation>
        <location evidence="2">Autolysosome</location>
    </subcellularLocation>
</comment>
<gene>
    <name evidence="5" type="ORF">MDA_GLEAN10018210</name>
</gene>
<accession>L5M3S1</accession>
<dbReference type="EMBL" id="KB104455">
    <property type="protein sequence ID" value="ELK33309.1"/>
    <property type="molecule type" value="Genomic_DNA"/>
</dbReference>
<organism evidence="5 6">
    <name type="scientific">Myotis davidii</name>
    <name type="common">David's myotis</name>
    <dbReference type="NCBI Taxonomy" id="225400"/>
    <lineage>
        <taxon>Eukaryota</taxon>
        <taxon>Metazoa</taxon>
        <taxon>Chordata</taxon>
        <taxon>Craniata</taxon>
        <taxon>Vertebrata</taxon>
        <taxon>Euteleostomi</taxon>
        <taxon>Mammalia</taxon>
        <taxon>Eutheria</taxon>
        <taxon>Laurasiatheria</taxon>
        <taxon>Chiroptera</taxon>
        <taxon>Yangochiroptera</taxon>
        <taxon>Vespertilionidae</taxon>
        <taxon>Myotis</taxon>
    </lineage>
</organism>
<dbReference type="GO" id="GO:0008199">
    <property type="term" value="F:ferric iron binding"/>
    <property type="evidence" value="ECO:0007669"/>
    <property type="project" value="InterPro"/>
</dbReference>
<dbReference type="GO" id="GO:0044754">
    <property type="term" value="C:autolysosome"/>
    <property type="evidence" value="ECO:0007669"/>
    <property type="project" value="UniProtKB-SubCell"/>
</dbReference>